<protein>
    <submittedName>
        <fullName evidence="1">Uncharacterized protein</fullName>
    </submittedName>
</protein>
<reference evidence="1" key="1">
    <citation type="journal article" date="2010" name="J. Integr. Plant Biol.">
        <title>Insights into the bamboo genome: syntenic relationships to rice and sorghum.</title>
        <authorList>
            <person name="Gui Y.J."/>
            <person name="Zhou Y."/>
            <person name="Wang Y."/>
            <person name="Wang S."/>
            <person name="Wang S.Y."/>
            <person name="Hu Y."/>
            <person name="Bo S.P."/>
            <person name="Chen H."/>
            <person name="Zhou C.P."/>
            <person name="Ma N.X."/>
            <person name="Zhang T.Z."/>
            <person name="Fan L.J."/>
        </authorList>
    </citation>
    <scope>NUCLEOTIDE SEQUENCE</scope>
    <source>
        <tissue evidence="1">Shoot</tissue>
    </source>
</reference>
<dbReference type="EMBL" id="GQ252887">
    <property type="protein sequence ID" value="ADB85433.1"/>
    <property type="molecule type" value="Genomic_DNA"/>
</dbReference>
<evidence type="ECO:0000313" key="1">
    <source>
        <dbReference type="EMBL" id="ADB85433.1"/>
    </source>
</evidence>
<organism evidence="1">
    <name type="scientific">Phyllostachys edulis</name>
    <name type="common">Tortoise shell bamboo</name>
    <name type="synonym">Bambusa edulis</name>
    <dbReference type="NCBI Taxonomy" id="38705"/>
    <lineage>
        <taxon>Eukaryota</taxon>
        <taxon>Viridiplantae</taxon>
        <taxon>Streptophyta</taxon>
        <taxon>Embryophyta</taxon>
        <taxon>Tracheophyta</taxon>
        <taxon>Spermatophyta</taxon>
        <taxon>Magnoliopsida</taxon>
        <taxon>Liliopsida</taxon>
        <taxon>Poales</taxon>
        <taxon>Poaceae</taxon>
        <taxon>BOP clade</taxon>
        <taxon>Bambusoideae</taxon>
        <taxon>Arundinarodae</taxon>
        <taxon>Arundinarieae</taxon>
        <taxon>Arundinariinae</taxon>
        <taxon>Phyllostachys</taxon>
    </lineage>
</organism>
<sequence>MALTPVRLASSVVLDRARDDPKWDLRAIAHPLTPMCHTGRTRKWLVYDEPRRRGELHVEKKLGQRRSKSNGRGSFIMMERWRNAREKLGHVRATDGAPDVIRAQMGLGWVGMDAGVDGDATGGWTVAKTVGSDKNVGHAAEGSRVYTGAPRREVDDEACAWGPPASERFWDVTDLPPYKESHPRDLEDSSIGFLAS</sequence>
<dbReference type="AlphaFoldDB" id="D3IVU3"/>
<proteinExistence type="predicted"/>
<name>D3IVU3_PHYED</name>
<accession>D3IVU3</accession>